<organism evidence="6 7">
    <name type="scientific">Catenulispora subtropica</name>
    <dbReference type="NCBI Taxonomy" id="450798"/>
    <lineage>
        <taxon>Bacteria</taxon>
        <taxon>Bacillati</taxon>
        <taxon>Actinomycetota</taxon>
        <taxon>Actinomycetes</taxon>
        <taxon>Catenulisporales</taxon>
        <taxon>Catenulisporaceae</taxon>
        <taxon>Catenulispora</taxon>
    </lineage>
</organism>
<evidence type="ECO:0000256" key="1">
    <source>
        <dbReference type="ARBA" id="ARBA00023015"/>
    </source>
</evidence>
<dbReference type="PANTHER" id="PTHR30055:SF234">
    <property type="entry name" value="HTH-TYPE TRANSCRIPTIONAL REGULATOR BETI"/>
    <property type="match status" value="1"/>
</dbReference>
<dbReference type="Proteomes" id="UP001499854">
    <property type="component" value="Unassembled WGS sequence"/>
</dbReference>
<dbReference type="Gene3D" id="1.10.357.10">
    <property type="entry name" value="Tetracycline Repressor, domain 2"/>
    <property type="match status" value="1"/>
</dbReference>
<evidence type="ECO:0000256" key="2">
    <source>
        <dbReference type="ARBA" id="ARBA00023125"/>
    </source>
</evidence>
<dbReference type="Pfam" id="PF00440">
    <property type="entry name" value="TetR_N"/>
    <property type="match status" value="1"/>
</dbReference>
<keyword evidence="1" id="KW-0805">Transcription regulation</keyword>
<dbReference type="EMBL" id="BAAAQM010000013">
    <property type="protein sequence ID" value="GAA1967726.1"/>
    <property type="molecule type" value="Genomic_DNA"/>
</dbReference>
<protein>
    <recommendedName>
        <fullName evidence="5">HTH tetR-type domain-containing protein</fullName>
    </recommendedName>
</protein>
<dbReference type="SUPFAM" id="SSF48498">
    <property type="entry name" value="Tetracyclin repressor-like, C-terminal domain"/>
    <property type="match status" value="1"/>
</dbReference>
<dbReference type="PANTHER" id="PTHR30055">
    <property type="entry name" value="HTH-TYPE TRANSCRIPTIONAL REGULATOR RUTR"/>
    <property type="match status" value="1"/>
</dbReference>
<evidence type="ECO:0000256" key="4">
    <source>
        <dbReference type="PROSITE-ProRule" id="PRU00335"/>
    </source>
</evidence>
<dbReference type="InterPro" id="IPR036271">
    <property type="entry name" value="Tet_transcr_reg_TetR-rel_C_sf"/>
</dbReference>
<proteinExistence type="predicted"/>
<keyword evidence="2 4" id="KW-0238">DNA-binding</keyword>
<feature type="domain" description="HTH tetR-type" evidence="5">
    <location>
        <begin position="1"/>
        <end position="59"/>
    </location>
</feature>
<dbReference type="InterPro" id="IPR001647">
    <property type="entry name" value="HTH_TetR"/>
</dbReference>
<dbReference type="SUPFAM" id="SSF46689">
    <property type="entry name" value="Homeodomain-like"/>
    <property type="match status" value="1"/>
</dbReference>
<reference evidence="7" key="1">
    <citation type="journal article" date="2019" name="Int. J. Syst. Evol. Microbiol.">
        <title>The Global Catalogue of Microorganisms (GCM) 10K type strain sequencing project: providing services to taxonomists for standard genome sequencing and annotation.</title>
        <authorList>
            <consortium name="The Broad Institute Genomics Platform"/>
            <consortium name="The Broad Institute Genome Sequencing Center for Infectious Disease"/>
            <person name="Wu L."/>
            <person name="Ma J."/>
        </authorList>
    </citation>
    <scope>NUCLEOTIDE SEQUENCE [LARGE SCALE GENOMIC DNA]</scope>
    <source>
        <strain evidence="7">JCM 16013</strain>
    </source>
</reference>
<dbReference type="InterPro" id="IPR009057">
    <property type="entry name" value="Homeodomain-like_sf"/>
</dbReference>
<dbReference type="InterPro" id="IPR050109">
    <property type="entry name" value="HTH-type_TetR-like_transc_reg"/>
</dbReference>
<sequence length="190" mass="20214">MHNAQAILNAASAVLTERPEAGLAEVAKAAGISRKTLYTHFPSRDALINALIDRATARVVAAIEAADLETGPADQALVRLLEAGWRSFEDDPFLLHLSAAPAPAEQDRDRHAPVLEHLRRVVIRGQREGDIDPEASVDWLLAATLALGHAAGEEVRAGRMTSQQAIDALRIGIPRLIGRPSATGETSSGT</sequence>
<name>A0ABP5CRJ5_9ACTN</name>
<keyword evidence="7" id="KW-1185">Reference proteome</keyword>
<feature type="DNA-binding region" description="H-T-H motif" evidence="4">
    <location>
        <begin position="22"/>
        <end position="41"/>
    </location>
</feature>
<comment type="caution">
    <text evidence="6">The sequence shown here is derived from an EMBL/GenBank/DDBJ whole genome shotgun (WGS) entry which is preliminary data.</text>
</comment>
<evidence type="ECO:0000313" key="6">
    <source>
        <dbReference type="EMBL" id="GAA1967726.1"/>
    </source>
</evidence>
<evidence type="ECO:0000256" key="3">
    <source>
        <dbReference type="ARBA" id="ARBA00023163"/>
    </source>
</evidence>
<keyword evidence="3" id="KW-0804">Transcription</keyword>
<dbReference type="PROSITE" id="PS50977">
    <property type="entry name" value="HTH_TETR_2"/>
    <property type="match status" value="1"/>
</dbReference>
<evidence type="ECO:0000259" key="5">
    <source>
        <dbReference type="PROSITE" id="PS50977"/>
    </source>
</evidence>
<accession>A0ABP5CRJ5</accession>
<gene>
    <name evidence="6" type="ORF">GCM10009838_27570</name>
</gene>
<evidence type="ECO:0000313" key="7">
    <source>
        <dbReference type="Proteomes" id="UP001499854"/>
    </source>
</evidence>